<dbReference type="AlphaFoldDB" id="A0A2S7CU94"/>
<comment type="caution">
    <text evidence="2">The sequence shown here is derived from an EMBL/GenBank/DDBJ whole genome shotgun (WGS) entry which is preliminary data.</text>
</comment>
<dbReference type="Proteomes" id="UP001637990">
    <property type="component" value="Unassembled WGS sequence"/>
</dbReference>
<reference evidence="1 4" key="2">
    <citation type="submission" date="2024-11" db="EMBL/GenBank/DDBJ databases">
        <title>Genome sequencing of Xanthomonas codiaei.</title>
        <authorList>
            <person name="Studholme D.J."/>
        </authorList>
    </citation>
    <scope>NUCLEOTIDE SEQUENCE [LARGE SCALE GENOMIC DNA]</scope>
    <source>
        <strain evidence="1 4">NCPPB 4350</strain>
    </source>
</reference>
<gene>
    <name evidence="1" type="ORF">ACI6Q5_01740</name>
    <name evidence="2" type="ORF">XcodCFBP4690_06050</name>
</gene>
<sequence>MRTQGQVVRRAQRLLPAGIETVALLPAAPPLAWECSALSALPLAGQGRRGVIGLRLRQGTVQAVRSGGCAFLQASRQQLQAGATLQRRYGPWQRLSDGSYWACSSDALLGVLVAAEEAAVWLMWQQPVATQRRHRSWLR</sequence>
<reference evidence="2 3" key="1">
    <citation type="submission" date="2016-08" db="EMBL/GenBank/DDBJ databases">
        <authorList>
            <person name="Seilhamer J.J."/>
        </authorList>
    </citation>
    <scope>NUCLEOTIDE SEQUENCE [LARGE SCALE GENOMIC DNA]</scope>
    <source>
        <strain evidence="2 3">CFBP4690</strain>
    </source>
</reference>
<accession>A0A2S7CU94</accession>
<keyword evidence="4" id="KW-1185">Reference proteome</keyword>
<evidence type="ECO:0000313" key="1">
    <source>
        <dbReference type="EMBL" id="MFO3703717.1"/>
    </source>
</evidence>
<protein>
    <submittedName>
        <fullName evidence="2">Uncharacterized protein</fullName>
    </submittedName>
</protein>
<dbReference type="EMBL" id="MDEC01000006">
    <property type="protein sequence ID" value="PPU65143.1"/>
    <property type="molecule type" value="Genomic_DNA"/>
</dbReference>
<dbReference type="RefSeq" id="WP_104540104.1">
    <property type="nucleotide sequence ID" value="NZ_JBJGBS010000004.1"/>
</dbReference>
<dbReference type="Proteomes" id="UP000237872">
    <property type="component" value="Unassembled WGS sequence"/>
</dbReference>
<evidence type="ECO:0000313" key="4">
    <source>
        <dbReference type="Proteomes" id="UP001637990"/>
    </source>
</evidence>
<dbReference type="OrthoDB" id="5985119at2"/>
<evidence type="ECO:0000313" key="2">
    <source>
        <dbReference type="EMBL" id="PPU65143.1"/>
    </source>
</evidence>
<evidence type="ECO:0000313" key="3">
    <source>
        <dbReference type="Proteomes" id="UP000237872"/>
    </source>
</evidence>
<name>A0A2S7CU94_9XANT</name>
<dbReference type="EMBL" id="JBJGBS010000004">
    <property type="protein sequence ID" value="MFO3703717.1"/>
    <property type="molecule type" value="Genomic_DNA"/>
</dbReference>
<organism evidence="2 3">
    <name type="scientific">Xanthomonas codiaei</name>
    <dbReference type="NCBI Taxonomy" id="56463"/>
    <lineage>
        <taxon>Bacteria</taxon>
        <taxon>Pseudomonadati</taxon>
        <taxon>Pseudomonadota</taxon>
        <taxon>Gammaproteobacteria</taxon>
        <taxon>Lysobacterales</taxon>
        <taxon>Lysobacteraceae</taxon>
        <taxon>Xanthomonas</taxon>
    </lineage>
</organism>
<proteinExistence type="predicted"/>